<dbReference type="AlphaFoldDB" id="A0A843TDG5"/>
<keyword evidence="3" id="KW-1185">Reference proteome</keyword>
<evidence type="ECO:0000313" key="3">
    <source>
        <dbReference type="Proteomes" id="UP000652761"/>
    </source>
</evidence>
<accession>A0A843TDG5</accession>
<feature type="region of interest" description="Disordered" evidence="1">
    <location>
        <begin position="140"/>
        <end position="161"/>
    </location>
</feature>
<dbReference type="EMBL" id="NMUH01000066">
    <property type="protein sequence ID" value="MQL70392.1"/>
    <property type="molecule type" value="Genomic_DNA"/>
</dbReference>
<reference evidence="2" key="1">
    <citation type="submission" date="2017-07" db="EMBL/GenBank/DDBJ databases">
        <title>Taro Niue Genome Assembly and Annotation.</title>
        <authorList>
            <person name="Atibalentja N."/>
            <person name="Keating K."/>
            <person name="Fields C.J."/>
        </authorList>
    </citation>
    <scope>NUCLEOTIDE SEQUENCE</scope>
    <source>
        <strain evidence="2">Niue_2</strain>
        <tissue evidence="2">Leaf</tissue>
    </source>
</reference>
<sequence length="242" mass="26235">MPPLLEVGASGWSSNRSPPPSGCHPTGGSPPLPTPFQPEGGYLRLDRQPEVPPPPVLLLFTALTSIKGGGGVSLALGPPSPRKIAERPLKVVRSCGNTPVVGKFAKISPVVGKMGKTTCQPLRSSRIAWKLLVGPENGTKPLVSSKGDRAQSGNALGTTRWSGNHVTSLKRRALSWVGPELIPLAKDARKSQLMTKMSEHANQWRRHLRKSTNGQSTPERQEMAWLFEKAKKWQGCPRKQKK</sequence>
<dbReference type="Proteomes" id="UP000652761">
    <property type="component" value="Unassembled WGS sequence"/>
</dbReference>
<protein>
    <submittedName>
        <fullName evidence="2">Uncharacterized protein</fullName>
    </submittedName>
</protein>
<comment type="caution">
    <text evidence="2">The sequence shown here is derived from an EMBL/GenBank/DDBJ whole genome shotgun (WGS) entry which is preliminary data.</text>
</comment>
<feature type="region of interest" description="Disordered" evidence="1">
    <location>
        <begin position="1"/>
        <end position="48"/>
    </location>
</feature>
<evidence type="ECO:0000313" key="2">
    <source>
        <dbReference type="EMBL" id="MQL70392.1"/>
    </source>
</evidence>
<gene>
    <name evidence="2" type="ORF">Taro_002715</name>
</gene>
<evidence type="ECO:0000256" key="1">
    <source>
        <dbReference type="SAM" id="MobiDB-lite"/>
    </source>
</evidence>
<organism evidence="2 3">
    <name type="scientific">Colocasia esculenta</name>
    <name type="common">Wild taro</name>
    <name type="synonym">Arum esculentum</name>
    <dbReference type="NCBI Taxonomy" id="4460"/>
    <lineage>
        <taxon>Eukaryota</taxon>
        <taxon>Viridiplantae</taxon>
        <taxon>Streptophyta</taxon>
        <taxon>Embryophyta</taxon>
        <taxon>Tracheophyta</taxon>
        <taxon>Spermatophyta</taxon>
        <taxon>Magnoliopsida</taxon>
        <taxon>Liliopsida</taxon>
        <taxon>Araceae</taxon>
        <taxon>Aroideae</taxon>
        <taxon>Colocasieae</taxon>
        <taxon>Colocasia</taxon>
    </lineage>
</organism>
<feature type="compositionally biased region" description="Pro residues" evidence="1">
    <location>
        <begin position="17"/>
        <end position="36"/>
    </location>
</feature>
<name>A0A843TDG5_COLES</name>
<feature type="compositionally biased region" description="Polar residues" evidence="1">
    <location>
        <begin position="151"/>
        <end position="161"/>
    </location>
</feature>
<proteinExistence type="predicted"/>